<organism evidence="1 2">
    <name type="scientific">Prunus dulcis</name>
    <name type="common">Almond</name>
    <name type="synonym">Amygdalus dulcis</name>
    <dbReference type="NCBI Taxonomy" id="3755"/>
    <lineage>
        <taxon>Eukaryota</taxon>
        <taxon>Viridiplantae</taxon>
        <taxon>Streptophyta</taxon>
        <taxon>Embryophyta</taxon>
        <taxon>Tracheophyta</taxon>
        <taxon>Spermatophyta</taxon>
        <taxon>Magnoliopsida</taxon>
        <taxon>eudicotyledons</taxon>
        <taxon>Gunneridae</taxon>
        <taxon>Pentapetalae</taxon>
        <taxon>rosids</taxon>
        <taxon>fabids</taxon>
        <taxon>Rosales</taxon>
        <taxon>Rosaceae</taxon>
        <taxon>Amygdaloideae</taxon>
        <taxon>Amygdaleae</taxon>
        <taxon>Prunus</taxon>
    </lineage>
</organism>
<comment type="caution">
    <text evidence="1">The sequence shown here is derived from an EMBL/GenBank/DDBJ whole genome shotgun (WGS) entry which is preliminary data.</text>
</comment>
<reference evidence="1 2" key="1">
    <citation type="journal article" date="2022" name="G3 (Bethesda)">
        <title>Whole-genome sequence and methylome profiling of the almond [Prunus dulcis (Mill.) D.A. Webb] cultivar 'Nonpareil'.</title>
        <authorList>
            <person name="D'Amico-Willman K.M."/>
            <person name="Ouma W.Z."/>
            <person name="Meulia T."/>
            <person name="Sideli G.M."/>
            <person name="Gradziel T.M."/>
            <person name="Fresnedo-Ramirez J."/>
        </authorList>
    </citation>
    <scope>NUCLEOTIDE SEQUENCE [LARGE SCALE GENOMIC DNA]</scope>
    <source>
        <strain evidence="1">Clone GOH B32 T37-40</strain>
    </source>
</reference>
<dbReference type="AlphaFoldDB" id="A0AAD4WTQ5"/>
<evidence type="ECO:0000313" key="2">
    <source>
        <dbReference type="Proteomes" id="UP001054821"/>
    </source>
</evidence>
<accession>A0AAD4WTQ5</accession>
<dbReference type="Proteomes" id="UP001054821">
    <property type="component" value="Chromosome 1"/>
</dbReference>
<evidence type="ECO:0000313" key="1">
    <source>
        <dbReference type="EMBL" id="KAI5349168.1"/>
    </source>
</evidence>
<proteinExistence type="predicted"/>
<gene>
    <name evidence="1" type="ORF">L3X38_002055</name>
</gene>
<keyword evidence="2" id="KW-1185">Reference proteome</keyword>
<protein>
    <submittedName>
        <fullName evidence="1">Uncharacterized protein</fullName>
    </submittedName>
</protein>
<name>A0AAD4WTQ5_PRUDU</name>
<sequence length="128" mass="13717">MKDSVPALLVNPALGGTSFRDKLMNQVNVNKNVSIDINCLDDDCADLNDDEDVVTSRGKKGPTIHFYDWAMNGLCKPWTNALTIKRLRAEAQVGSAFGLAMVADCALEVQTPAKGPLALAKGPALDML</sequence>
<dbReference type="EMBL" id="JAJFAZ020000001">
    <property type="protein sequence ID" value="KAI5349168.1"/>
    <property type="molecule type" value="Genomic_DNA"/>
</dbReference>